<sequence>MKKRGDGMEITVVKGDITEQNVDVIVNAANPGLLGGGGVDGAIHQAAGPDLLKECQEIINRIGSCPAGEAVITSAGDLKARYIIHAVGPIWKDGEHQEANKLASCYWKALDLAAGKDLTSIAFPNISTGVYGFPKKLAAEVALYTVRKWVEEEYDSSIKEVRFVCFDEENLTLYNKLINSEVV</sequence>
<gene>
    <name evidence="2" type="ORF">HMPREF0557_02808</name>
</gene>
<keyword evidence="3" id="KW-1185">Reference proteome</keyword>
<dbReference type="NCBIfam" id="NF001663">
    <property type="entry name" value="PRK00431.1-4"/>
    <property type="match status" value="1"/>
</dbReference>
<dbReference type="Gene3D" id="3.40.220.10">
    <property type="entry name" value="Leucine Aminopeptidase, subunit E, domain 1"/>
    <property type="match status" value="1"/>
</dbReference>
<organism evidence="2 3">
    <name type="scientific">Listeria innocua ATCC 33091</name>
    <dbReference type="NCBI Taxonomy" id="1002366"/>
    <lineage>
        <taxon>Bacteria</taxon>
        <taxon>Bacillati</taxon>
        <taxon>Bacillota</taxon>
        <taxon>Bacilli</taxon>
        <taxon>Bacillales</taxon>
        <taxon>Listeriaceae</taxon>
        <taxon>Listeria</taxon>
    </lineage>
</organism>
<evidence type="ECO:0000313" key="3">
    <source>
        <dbReference type="Proteomes" id="UP000003597"/>
    </source>
</evidence>
<dbReference type="Proteomes" id="UP000003597">
    <property type="component" value="Unassembled WGS sequence"/>
</dbReference>
<dbReference type="InterPro" id="IPR002589">
    <property type="entry name" value="Macro_dom"/>
</dbReference>
<dbReference type="NCBIfam" id="NF001664">
    <property type="entry name" value="PRK00431.1-6"/>
    <property type="match status" value="1"/>
</dbReference>
<evidence type="ECO:0000259" key="1">
    <source>
        <dbReference type="PROSITE" id="PS51154"/>
    </source>
</evidence>
<evidence type="ECO:0000313" key="2">
    <source>
        <dbReference type="EMBL" id="EHN60208.1"/>
    </source>
</evidence>
<dbReference type="Pfam" id="PF01661">
    <property type="entry name" value="Macro"/>
    <property type="match status" value="1"/>
</dbReference>
<protein>
    <submittedName>
        <fullName evidence="2">Macro domain protein</fullName>
    </submittedName>
</protein>
<accession>A0AB72Z6P4</accession>
<name>A0AB72Z6P4_LISIO</name>
<comment type="caution">
    <text evidence="2">The sequence shown here is derived from an EMBL/GenBank/DDBJ whole genome shotgun (WGS) entry which is preliminary data.</text>
</comment>
<dbReference type="EMBL" id="AGCN01000042">
    <property type="protein sequence ID" value="EHN60208.1"/>
    <property type="molecule type" value="Genomic_DNA"/>
</dbReference>
<dbReference type="PANTHER" id="PTHR11106">
    <property type="entry name" value="GANGLIOSIDE INDUCED DIFFERENTIATION ASSOCIATED PROTEIN 2-RELATED"/>
    <property type="match status" value="1"/>
</dbReference>
<dbReference type="SUPFAM" id="SSF52949">
    <property type="entry name" value="Macro domain-like"/>
    <property type="match status" value="1"/>
</dbReference>
<proteinExistence type="predicted"/>
<dbReference type="SMART" id="SM00506">
    <property type="entry name" value="A1pp"/>
    <property type="match status" value="1"/>
</dbReference>
<dbReference type="PROSITE" id="PS51154">
    <property type="entry name" value="MACRO"/>
    <property type="match status" value="1"/>
</dbReference>
<reference evidence="2 3" key="1">
    <citation type="submission" date="2011-08" db="EMBL/GenBank/DDBJ databases">
        <authorList>
            <person name="Weinstock G."/>
            <person name="Sodergren E."/>
            <person name="Clifton S."/>
            <person name="Fulton L."/>
            <person name="Fulton B."/>
            <person name="Courtney L."/>
            <person name="Fronick C."/>
            <person name="Harrison M."/>
            <person name="Strong C."/>
            <person name="Farmer C."/>
            <person name="Delahaunty K."/>
            <person name="Markovic C."/>
            <person name="Hall O."/>
            <person name="Minx P."/>
            <person name="Tomlinson C."/>
            <person name="Mitreva M."/>
            <person name="Hou S."/>
            <person name="Chen J."/>
            <person name="Wollam A."/>
            <person name="Pepin K.H."/>
            <person name="Johnson M."/>
            <person name="Bhonagiri V."/>
            <person name="Zhang X."/>
            <person name="Suruliraj S."/>
            <person name="Warren W."/>
            <person name="Chinwalla A."/>
            <person name="Mardis E.R."/>
            <person name="Wilson R.K."/>
        </authorList>
    </citation>
    <scope>NUCLEOTIDE SEQUENCE [LARGE SCALE GENOMIC DNA]</scope>
    <source>
        <strain evidence="2 3">ATCC 33091</strain>
    </source>
</reference>
<dbReference type="CDD" id="cd02908">
    <property type="entry name" value="Macro_OAADPr_deacetylase"/>
    <property type="match status" value="1"/>
</dbReference>
<dbReference type="PANTHER" id="PTHR11106:SF27">
    <property type="entry name" value="MACRO DOMAIN-CONTAINING PROTEIN"/>
    <property type="match status" value="1"/>
</dbReference>
<feature type="domain" description="Macro" evidence="1">
    <location>
        <begin position="1"/>
        <end position="182"/>
    </location>
</feature>
<dbReference type="InterPro" id="IPR043472">
    <property type="entry name" value="Macro_dom-like"/>
</dbReference>
<dbReference type="AlphaFoldDB" id="A0AB72Z6P4"/>